<feature type="transmembrane region" description="Helical" evidence="13">
    <location>
        <begin position="330"/>
        <end position="350"/>
    </location>
</feature>
<protein>
    <recommendedName>
        <fullName evidence="16">Sodium:solute symporter</fullName>
    </recommendedName>
</protein>
<feature type="transmembrane region" description="Helical" evidence="13">
    <location>
        <begin position="238"/>
        <end position="259"/>
    </location>
</feature>
<name>A0ABW4MTV0_9BACI</name>
<dbReference type="InterPro" id="IPR050277">
    <property type="entry name" value="Sodium:Solute_Symporter"/>
</dbReference>
<evidence type="ECO:0000256" key="5">
    <source>
        <dbReference type="ARBA" id="ARBA00022692"/>
    </source>
</evidence>
<evidence type="ECO:0000256" key="10">
    <source>
        <dbReference type="ARBA" id="ARBA00023136"/>
    </source>
</evidence>
<evidence type="ECO:0000256" key="6">
    <source>
        <dbReference type="ARBA" id="ARBA00022847"/>
    </source>
</evidence>
<feature type="transmembrane region" description="Helical" evidence="13">
    <location>
        <begin position="12"/>
        <end position="30"/>
    </location>
</feature>
<keyword evidence="5 13" id="KW-0812">Transmembrane</keyword>
<dbReference type="Gene3D" id="1.20.1730.10">
    <property type="entry name" value="Sodium/glucose cotransporter"/>
    <property type="match status" value="1"/>
</dbReference>
<keyword evidence="6" id="KW-0769">Symport</keyword>
<comment type="caution">
    <text evidence="14">The sequence shown here is derived from an EMBL/GenBank/DDBJ whole genome shotgun (WGS) entry which is preliminary data.</text>
</comment>
<keyword evidence="9" id="KW-0406">Ion transport</keyword>
<proteinExistence type="inferred from homology"/>
<comment type="similarity">
    <text evidence="2">Belongs to the sodium:solute symporter (SSF) (TC 2.A.21) family.</text>
</comment>
<evidence type="ECO:0000313" key="15">
    <source>
        <dbReference type="Proteomes" id="UP001597227"/>
    </source>
</evidence>
<dbReference type="Proteomes" id="UP001597227">
    <property type="component" value="Unassembled WGS sequence"/>
</dbReference>
<feature type="transmembrane region" description="Helical" evidence="13">
    <location>
        <begin position="201"/>
        <end position="218"/>
    </location>
</feature>
<evidence type="ECO:0000256" key="2">
    <source>
        <dbReference type="ARBA" id="ARBA00006434"/>
    </source>
</evidence>
<evidence type="ECO:0000313" key="14">
    <source>
        <dbReference type="EMBL" id="MFD1781013.1"/>
    </source>
</evidence>
<feature type="transmembrane region" description="Helical" evidence="13">
    <location>
        <begin position="50"/>
        <end position="68"/>
    </location>
</feature>
<evidence type="ECO:0000256" key="3">
    <source>
        <dbReference type="ARBA" id="ARBA00022448"/>
    </source>
</evidence>
<keyword evidence="8" id="KW-0915">Sodium</keyword>
<evidence type="ECO:0000256" key="12">
    <source>
        <dbReference type="ARBA" id="ARBA00033708"/>
    </source>
</evidence>
<gene>
    <name evidence="14" type="ORF">ACFSFW_20365</name>
</gene>
<dbReference type="PROSITE" id="PS50283">
    <property type="entry name" value="NA_SOLUT_SYMP_3"/>
    <property type="match status" value="1"/>
</dbReference>
<comment type="catalytic activity">
    <reaction evidence="12">
        <text>L-proline(in) + Na(+)(in) = L-proline(out) + Na(+)(out)</text>
        <dbReference type="Rhea" id="RHEA:28967"/>
        <dbReference type="ChEBI" id="CHEBI:29101"/>
        <dbReference type="ChEBI" id="CHEBI:60039"/>
    </reaction>
</comment>
<dbReference type="RefSeq" id="WP_388040904.1">
    <property type="nucleotide sequence ID" value="NZ_JBHUEK010000030.1"/>
</dbReference>
<dbReference type="InterPro" id="IPR001734">
    <property type="entry name" value="Na/solute_symporter"/>
</dbReference>
<evidence type="ECO:0000256" key="4">
    <source>
        <dbReference type="ARBA" id="ARBA00022475"/>
    </source>
</evidence>
<dbReference type="EMBL" id="JBHUEK010000030">
    <property type="protein sequence ID" value="MFD1781013.1"/>
    <property type="molecule type" value="Genomic_DNA"/>
</dbReference>
<dbReference type="PANTHER" id="PTHR48086:SF3">
    <property type="entry name" value="SODIUM_PROLINE SYMPORTER"/>
    <property type="match status" value="1"/>
</dbReference>
<feature type="transmembrane region" description="Helical" evidence="13">
    <location>
        <begin position="155"/>
        <end position="175"/>
    </location>
</feature>
<dbReference type="InterPro" id="IPR038377">
    <property type="entry name" value="Na/Glc_symporter_sf"/>
</dbReference>
<keyword evidence="4" id="KW-1003">Cell membrane</keyword>
<evidence type="ECO:0008006" key="16">
    <source>
        <dbReference type="Google" id="ProtNLM"/>
    </source>
</evidence>
<evidence type="ECO:0000256" key="13">
    <source>
        <dbReference type="SAM" id="Phobius"/>
    </source>
</evidence>
<organism evidence="14 15">
    <name type="scientific">Fredinandcohnia salidurans</name>
    <dbReference type="NCBI Taxonomy" id="2595041"/>
    <lineage>
        <taxon>Bacteria</taxon>
        <taxon>Bacillati</taxon>
        <taxon>Bacillota</taxon>
        <taxon>Bacilli</taxon>
        <taxon>Bacillales</taxon>
        <taxon>Bacillaceae</taxon>
        <taxon>Fredinandcohnia</taxon>
    </lineage>
</organism>
<dbReference type="PANTHER" id="PTHR48086">
    <property type="entry name" value="SODIUM/PROLINE SYMPORTER-RELATED"/>
    <property type="match status" value="1"/>
</dbReference>
<keyword evidence="11" id="KW-0739">Sodium transport</keyword>
<feature type="transmembrane region" description="Helical" evidence="13">
    <location>
        <begin position="94"/>
        <end position="120"/>
    </location>
</feature>
<feature type="transmembrane region" description="Helical" evidence="13">
    <location>
        <begin position="126"/>
        <end position="148"/>
    </location>
</feature>
<keyword evidence="7 13" id="KW-1133">Transmembrane helix</keyword>
<evidence type="ECO:0000256" key="11">
    <source>
        <dbReference type="ARBA" id="ARBA00023201"/>
    </source>
</evidence>
<evidence type="ECO:0000256" key="7">
    <source>
        <dbReference type="ARBA" id="ARBA00022989"/>
    </source>
</evidence>
<keyword evidence="15" id="KW-1185">Reference proteome</keyword>
<keyword evidence="3" id="KW-0813">Transport</keyword>
<evidence type="ECO:0000256" key="1">
    <source>
        <dbReference type="ARBA" id="ARBA00004651"/>
    </source>
</evidence>
<feature type="transmembrane region" description="Helical" evidence="13">
    <location>
        <begin position="383"/>
        <end position="403"/>
    </location>
</feature>
<keyword evidence="10 13" id="KW-0472">Membrane</keyword>
<accession>A0ABW4MTV0</accession>
<feature type="transmembrane region" description="Helical" evidence="13">
    <location>
        <begin position="356"/>
        <end position="376"/>
    </location>
</feature>
<feature type="transmembrane region" description="Helical" evidence="13">
    <location>
        <begin position="409"/>
        <end position="430"/>
    </location>
</feature>
<comment type="subcellular location">
    <subcellularLocation>
        <location evidence="1">Cell membrane</location>
        <topology evidence="1">Multi-pass membrane protein</topology>
    </subcellularLocation>
</comment>
<sequence>MKQNDFQFYISGPIKLGIGFGVVSLLSRWVTGNTILSSPETLVKYGLTGGVGYAFVGGLILILFGYFAKIVRQKYPNHQTIGDILKEKLTVSGYWYMMIVLFFMGAYSLFIQAIGAGLLIDILFPIPVFFGMLLFLGLCLLIGGVGGIHRIHQLSVINVALIFGAVITIPVYFYIQKGVYPVFEGIKLYHPYILFIKNTDAIWFIFTSVLVFLGQVITDRATWQRIFIIQKEKVRMSFTLTGLIWTTIPIALTSLLMIVISGRSYQNIYTLIFDLVNTIQATVFIILFVLFCFFAILSASSSELHALNTLFIKNVLQVFRPLTDNEKWKYTLMISLVVCGFLIIVVSIITPSHIQLLFFGGNLYAAIIFPLFYIILSKDIVPTLIPFSSLIGALCGYLFLPITNNLQTIWISFLISGLICLMVYISRFLYRKWMT</sequence>
<reference evidence="15" key="1">
    <citation type="journal article" date="2019" name="Int. J. Syst. Evol. Microbiol.">
        <title>The Global Catalogue of Microorganisms (GCM) 10K type strain sequencing project: providing services to taxonomists for standard genome sequencing and annotation.</title>
        <authorList>
            <consortium name="The Broad Institute Genomics Platform"/>
            <consortium name="The Broad Institute Genome Sequencing Center for Infectious Disease"/>
            <person name="Wu L."/>
            <person name="Ma J."/>
        </authorList>
    </citation>
    <scope>NUCLEOTIDE SEQUENCE [LARGE SCALE GENOMIC DNA]</scope>
    <source>
        <strain evidence="15">CCUG 15531</strain>
    </source>
</reference>
<feature type="transmembrane region" description="Helical" evidence="13">
    <location>
        <begin position="279"/>
        <end position="297"/>
    </location>
</feature>
<evidence type="ECO:0000256" key="8">
    <source>
        <dbReference type="ARBA" id="ARBA00023053"/>
    </source>
</evidence>
<evidence type="ECO:0000256" key="9">
    <source>
        <dbReference type="ARBA" id="ARBA00023065"/>
    </source>
</evidence>